<protein>
    <recommendedName>
        <fullName evidence="4">GTP cyclohydrolase I</fullName>
        <ecNumber evidence="4">3.5.4.16</ecNumber>
    </recommendedName>
</protein>
<name>A0A235HKH3_AZOBR</name>
<dbReference type="GO" id="GO:0008270">
    <property type="term" value="F:zinc ion binding"/>
    <property type="evidence" value="ECO:0007669"/>
    <property type="project" value="TreeGrafter"/>
</dbReference>
<dbReference type="PANTHER" id="PTHR11109">
    <property type="entry name" value="GTP CYCLOHYDROLASE I"/>
    <property type="match status" value="1"/>
</dbReference>
<dbReference type="GO" id="GO:0005525">
    <property type="term" value="F:GTP binding"/>
    <property type="evidence" value="ECO:0007669"/>
    <property type="project" value="UniProtKB-KW"/>
</dbReference>
<dbReference type="Gene3D" id="1.10.286.10">
    <property type="match status" value="1"/>
</dbReference>
<gene>
    <name evidence="9" type="ORF">CHT98_01950</name>
</gene>
<dbReference type="SUPFAM" id="SSF55620">
    <property type="entry name" value="Tetrahydrobiopterin biosynthesis enzymes-like"/>
    <property type="match status" value="1"/>
</dbReference>
<evidence type="ECO:0000259" key="8">
    <source>
        <dbReference type="Pfam" id="PF01227"/>
    </source>
</evidence>
<evidence type="ECO:0000256" key="3">
    <source>
        <dbReference type="ARBA" id="ARBA00011857"/>
    </source>
</evidence>
<dbReference type="GO" id="GO:0005737">
    <property type="term" value="C:cytoplasm"/>
    <property type="evidence" value="ECO:0007669"/>
    <property type="project" value="TreeGrafter"/>
</dbReference>
<keyword evidence="7" id="KW-0342">GTP-binding</keyword>
<dbReference type="GO" id="GO:0006729">
    <property type="term" value="P:tetrahydrobiopterin biosynthetic process"/>
    <property type="evidence" value="ECO:0007669"/>
    <property type="project" value="TreeGrafter"/>
</dbReference>
<dbReference type="InterPro" id="IPR043134">
    <property type="entry name" value="GTP-CH-I_N"/>
</dbReference>
<dbReference type="GO" id="GO:0006730">
    <property type="term" value="P:one-carbon metabolic process"/>
    <property type="evidence" value="ECO:0007669"/>
    <property type="project" value="UniProtKB-KW"/>
</dbReference>
<accession>A0A235HKH3</accession>
<comment type="subunit">
    <text evidence="3">Toroid-shaped homodecamer, composed of two pentamers of five dimers.</text>
</comment>
<sequence length="239" mass="26875">MGRRKKGSGFMTVQANVLALVQEAMEARRSNEALDTPLDAMGEAAMIDAAARKVEELLDVLRIDHRNDHNTRDTPRRVAKMLVRELLKGRFAPPPELTEFRNAEEFDHLIVTGPIAVRSTCAHHLMPIYGTAFIGILPAKGGNILGLSKYDRIVDHFAARFQIQEELVKQIGNFIVEATRPRGLAVRISAVHMCKTHRGVRAGHDSRMVNSSFHGEMLESRELREEFLRECATLERSAR</sequence>
<evidence type="ECO:0000313" key="9">
    <source>
        <dbReference type="EMBL" id="OYD86348.1"/>
    </source>
</evidence>
<proteinExistence type="predicted"/>
<dbReference type="PANTHER" id="PTHR11109:SF7">
    <property type="entry name" value="GTP CYCLOHYDROLASE 1"/>
    <property type="match status" value="1"/>
</dbReference>
<feature type="domain" description="GTP cyclohydrolase I" evidence="8">
    <location>
        <begin position="52"/>
        <end position="230"/>
    </location>
</feature>
<evidence type="ECO:0000256" key="6">
    <source>
        <dbReference type="ARBA" id="ARBA00022801"/>
    </source>
</evidence>
<dbReference type="Pfam" id="PF01227">
    <property type="entry name" value="GTP_cyclohydroI"/>
    <property type="match status" value="1"/>
</dbReference>
<dbReference type="Gene3D" id="3.30.1130.10">
    <property type="match status" value="1"/>
</dbReference>
<comment type="pathway">
    <text evidence="2">Cofactor biosynthesis; 7,8-dihydroneopterin triphosphate biosynthesis; 7,8-dihydroneopterin triphosphate from GTP: step 1/1.</text>
</comment>
<evidence type="ECO:0000256" key="5">
    <source>
        <dbReference type="ARBA" id="ARBA00022563"/>
    </source>
</evidence>
<keyword evidence="5" id="KW-0554">One-carbon metabolism</keyword>
<dbReference type="InterPro" id="IPR020602">
    <property type="entry name" value="GTP_CycHdrlase_I_dom"/>
</dbReference>
<dbReference type="Proteomes" id="UP000215367">
    <property type="component" value="Unassembled WGS sequence"/>
</dbReference>
<dbReference type="EMBL" id="NOWT01000001">
    <property type="protein sequence ID" value="OYD86348.1"/>
    <property type="molecule type" value="Genomic_DNA"/>
</dbReference>
<comment type="caution">
    <text evidence="9">The sequence shown here is derived from an EMBL/GenBank/DDBJ whole genome shotgun (WGS) entry which is preliminary data.</text>
</comment>
<dbReference type="InterPro" id="IPR043133">
    <property type="entry name" value="GTP-CH-I_C/QueF"/>
</dbReference>
<evidence type="ECO:0000256" key="4">
    <source>
        <dbReference type="ARBA" id="ARBA00012715"/>
    </source>
</evidence>
<dbReference type="UniPathway" id="UPA00848">
    <property type="reaction ID" value="UER00151"/>
</dbReference>
<keyword evidence="7" id="KW-0547">Nucleotide-binding</keyword>
<organism evidence="9 10">
    <name type="scientific">Azospirillum brasilense</name>
    <dbReference type="NCBI Taxonomy" id="192"/>
    <lineage>
        <taxon>Bacteria</taxon>
        <taxon>Pseudomonadati</taxon>
        <taxon>Pseudomonadota</taxon>
        <taxon>Alphaproteobacteria</taxon>
        <taxon>Rhodospirillales</taxon>
        <taxon>Azospirillaceae</taxon>
        <taxon>Azospirillum</taxon>
    </lineage>
</organism>
<reference evidence="9 10" key="1">
    <citation type="submission" date="2017-07" db="EMBL/GenBank/DDBJ databases">
        <title>Whole genome sequence of Azospirillum brasilense 2A1, a potential biofertilizer strain.</title>
        <authorList>
            <person name="Fontana C.A."/>
            <person name="Toffoli L.M."/>
            <person name="Salazar S.M."/>
            <person name="Puglisi E."/>
            <person name="Pedraza R."/>
            <person name="Bassi D."/>
            <person name="Cocconcelli P.S."/>
        </authorList>
    </citation>
    <scope>NUCLEOTIDE SEQUENCE [LARGE SCALE GENOMIC DNA]</scope>
    <source>
        <strain evidence="9 10">2A1</strain>
    </source>
</reference>
<evidence type="ECO:0000313" key="10">
    <source>
        <dbReference type="Proteomes" id="UP000215367"/>
    </source>
</evidence>
<dbReference type="GO" id="GO:0003934">
    <property type="term" value="F:GTP cyclohydrolase I activity"/>
    <property type="evidence" value="ECO:0007669"/>
    <property type="project" value="UniProtKB-EC"/>
</dbReference>
<dbReference type="EC" id="3.5.4.16" evidence="4"/>
<dbReference type="GO" id="GO:0046654">
    <property type="term" value="P:tetrahydrofolate biosynthetic process"/>
    <property type="evidence" value="ECO:0007669"/>
    <property type="project" value="InterPro"/>
</dbReference>
<evidence type="ECO:0000256" key="2">
    <source>
        <dbReference type="ARBA" id="ARBA00005080"/>
    </source>
</evidence>
<comment type="catalytic activity">
    <reaction evidence="1">
        <text>GTP + H2O = 7,8-dihydroneopterin 3'-triphosphate + formate + H(+)</text>
        <dbReference type="Rhea" id="RHEA:17473"/>
        <dbReference type="ChEBI" id="CHEBI:15377"/>
        <dbReference type="ChEBI" id="CHEBI:15378"/>
        <dbReference type="ChEBI" id="CHEBI:15740"/>
        <dbReference type="ChEBI" id="CHEBI:37565"/>
        <dbReference type="ChEBI" id="CHEBI:58462"/>
        <dbReference type="EC" id="3.5.4.16"/>
    </reaction>
</comment>
<keyword evidence="6" id="KW-0378">Hydrolase</keyword>
<evidence type="ECO:0000256" key="1">
    <source>
        <dbReference type="ARBA" id="ARBA00001052"/>
    </source>
</evidence>
<dbReference type="InterPro" id="IPR001474">
    <property type="entry name" value="GTP_CycHdrlase_I"/>
</dbReference>
<dbReference type="AlphaFoldDB" id="A0A235HKH3"/>
<evidence type="ECO:0000256" key="7">
    <source>
        <dbReference type="ARBA" id="ARBA00023134"/>
    </source>
</evidence>